<feature type="domain" description="Thioredoxin" evidence="3">
    <location>
        <begin position="3"/>
        <end position="157"/>
    </location>
</feature>
<keyword evidence="2" id="KW-0676">Redox-active center</keyword>
<dbReference type="AlphaFoldDB" id="A0A160V9H4"/>
<accession>A0A160V9H4</accession>
<dbReference type="GO" id="GO:0016491">
    <property type="term" value="F:oxidoreductase activity"/>
    <property type="evidence" value="ECO:0007669"/>
    <property type="project" value="UniProtKB-KW"/>
</dbReference>
<dbReference type="InterPro" id="IPR036249">
    <property type="entry name" value="Thioredoxin-like_sf"/>
</dbReference>
<evidence type="ECO:0000259" key="3">
    <source>
        <dbReference type="PROSITE" id="PS51352"/>
    </source>
</evidence>
<dbReference type="PANTHER" id="PTHR43110">
    <property type="entry name" value="THIOL PEROXIDASE"/>
    <property type="match status" value="1"/>
</dbReference>
<organism evidence="4">
    <name type="scientific">hydrothermal vent metagenome</name>
    <dbReference type="NCBI Taxonomy" id="652676"/>
    <lineage>
        <taxon>unclassified sequences</taxon>
        <taxon>metagenomes</taxon>
        <taxon>ecological metagenomes</taxon>
    </lineage>
</organism>
<evidence type="ECO:0000256" key="1">
    <source>
        <dbReference type="ARBA" id="ARBA00023002"/>
    </source>
</evidence>
<dbReference type="CDD" id="cd03018">
    <property type="entry name" value="PRX_AhpE_like"/>
    <property type="match status" value="1"/>
</dbReference>
<gene>
    <name evidence="4" type="ORF">MGWOODY_Clf2488</name>
</gene>
<name>A0A160V9H4_9ZZZZ</name>
<dbReference type="Gene3D" id="3.40.30.10">
    <property type="entry name" value="Glutaredoxin"/>
    <property type="match status" value="1"/>
</dbReference>
<dbReference type="SUPFAM" id="SSF52833">
    <property type="entry name" value="Thioredoxin-like"/>
    <property type="match status" value="1"/>
</dbReference>
<dbReference type="PROSITE" id="PS51352">
    <property type="entry name" value="THIOREDOXIN_2"/>
    <property type="match status" value="1"/>
</dbReference>
<dbReference type="PIRSF" id="PIRSF000239">
    <property type="entry name" value="AHPC"/>
    <property type="match status" value="1"/>
</dbReference>
<protein>
    <submittedName>
        <fullName evidence="4">Alkyl hydroperoxide reductase subunit C-like protein</fullName>
    </submittedName>
</protein>
<sequence>MAAEVGQQAPDFELFDQNKQPTKLSDSKGKNVVLAFYPGAFTGVCTTEMCTFRDRFDAFNSMNAQVYGVSVDGIFAQKAFSDANNLNFPLLSDFKRETVDAYGVALPNFAGMDGYTASQRAVFVIDKEGVVKFKWVGENPGVEPDYDEVQRQVDQLN</sequence>
<dbReference type="InterPro" id="IPR013766">
    <property type="entry name" value="Thioredoxin_domain"/>
</dbReference>
<reference evidence="4" key="1">
    <citation type="submission" date="2015-10" db="EMBL/GenBank/DDBJ databases">
        <authorList>
            <person name="Gilbert D.G."/>
        </authorList>
    </citation>
    <scope>NUCLEOTIDE SEQUENCE</scope>
</reference>
<dbReference type="GO" id="GO:0016209">
    <property type="term" value="F:antioxidant activity"/>
    <property type="evidence" value="ECO:0007669"/>
    <property type="project" value="InterPro"/>
</dbReference>
<dbReference type="Pfam" id="PF00578">
    <property type="entry name" value="AhpC-TSA"/>
    <property type="match status" value="1"/>
</dbReference>
<dbReference type="InterPro" id="IPR050455">
    <property type="entry name" value="Tpx_Peroxidase_subfamily"/>
</dbReference>
<dbReference type="InterPro" id="IPR000866">
    <property type="entry name" value="AhpC/TSA"/>
</dbReference>
<proteinExistence type="predicted"/>
<evidence type="ECO:0000256" key="2">
    <source>
        <dbReference type="ARBA" id="ARBA00023284"/>
    </source>
</evidence>
<keyword evidence="1" id="KW-0560">Oxidoreductase</keyword>
<dbReference type="PANTHER" id="PTHR43110:SF1">
    <property type="entry name" value="THIOL PEROXIDASE"/>
    <property type="match status" value="1"/>
</dbReference>
<evidence type="ECO:0000313" key="4">
    <source>
        <dbReference type="EMBL" id="CUV02518.1"/>
    </source>
</evidence>
<dbReference type="EMBL" id="FAXA01000270">
    <property type="protein sequence ID" value="CUV02518.1"/>
    <property type="molecule type" value="Genomic_DNA"/>
</dbReference>
<dbReference type="InterPro" id="IPR024706">
    <property type="entry name" value="Peroxiredoxin_AhpC-typ"/>
</dbReference>